<dbReference type="InterPro" id="IPR011990">
    <property type="entry name" value="TPR-like_helical_dom_sf"/>
</dbReference>
<proteinExistence type="predicted"/>
<evidence type="ECO:0000313" key="2">
    <source>
        <dbReference type="EMBL" id="SFS66477.1"/>
    </source>
</evidence>
<keyword evidence="3" id="KW-1185">Reference proteome</keyword>
<organism evidence="2 3">
    <name type="scientific">Saccharopolyspora flava</name>
    <dbReference type="NCBI Taxonomy" id="95161"/>
    <lineage>
        <taxon>Bacteria</taxon>
        <taxon>Bacillati</taxon>
        <taxon>Actinomycetota</taxon>
        <taxon>Actinomycetes</taxon>
        <taxon>Pseudonocardiales</taxon>
        <taxon>Pseudonocardiaceae</taxon>
        <taxon>Saccharopolyspora</taxon>
    </lineage>
</organism>
<reference evidence="3" key="1">
    <citation type="submission" date="2016-10" db="EMBL/GenBank/DDBJ databases">
        <authorList>
            <person name="Varghese N."/>
            <person name="Submissions S."/>
        </authorList>
    </citation>
    <scope>NUCLEOTIDE SEQUENCE [LARGE SCALE GENOMIC DNA]</scope>
    <source>
        <strain evidence="3">DSM 44771</strain>
    </source>
</reference>
<gene>
    <name evidence="2" type="ORF">SAMN05660874_02454</name>
</gene>
<dbReference type="OrthoDB" id="5184419at2"/>
<dbReference type="STRING" id="95161.SAMN05660874_02454"/>
<dbReference type="AlphaFoldDB" id="A0A1I6RP31"/>
<dbReference type="Gene3D" id="1.10.260.40">
    <property type="entry name" value="lambda repressor-like DNA-binding domains"/>
    <property type="match status" value="1"/>
</dbReference>
<dbReference type="EMBL" id="FOZX01000003">
    <property type="protein sequence ID" value="SFS66477.1"/>
    <property type="molecule type" value="Genomic_DNA"/>
</dbReference>
<dbReference type="InterPro" id="IPR001387">
    <property type="entry name" value="Cro/C1-type_HTH"/>
</dbReference>
<dbReference type="Proteomes" id="UP000198852">
    <property type="component" value="Unassembled WGS sequence"/>
</dbReference>
<evidence type="ECO:0000259" key="1">
    <source>
        <dbReference type="PROSITE" id="PS50943"/>
    </source>
</evidence>
<dbReference type="SUPFAM" id="SSF48452">
    <property type="entry name" value="TPR-like"/>
    <property type="match status" value="1"/>
</dbReference>
<accession>A0A1I6RP31</accession>
<dbReference type="SUPFAM" id="SSF47413">
    <property type="entry name" value="lambda repressor-like DNA-binding domains"/>
    <property type="match status" value="1"/>
</dbReference>
<dbReference type="CDD" id="cd00093">
    <property type="entry name" value="HTH_XRE"/>
    <property type="match status" value="1"/>
</dbReference>
<protein>
    <submittedName>
        <fullName evidence="2">Transcriptional regulator, contains XRE-family HTH domain</fullName>
    </submittedName>
</protein>
<dbReference type="GO" id="GO:0003677">
    <property type="term" value="F:DNA binding"/>
    <property type="evidence" value="ECO:0007669"/>
    <property type="project" value="InterPro"/>
</dbReference>
<dbReference type="InterPro" id="IPR010982">
    <property type="entry name" value="Lambda_DNA-bd_dom_sf"/>
</dbReference>
<dbReference type="Pfam" id="PF13560">
    <property type="entry name" value="HTH_31"/>
    <property type="match status" value="1"/>
</dbReference>
<dbReference type="SMART" id="SM00530">
    <property type="entry name" value="HTH_XRE"/>
    <property type="match status" value="1"/>
</dbReference>
<dbReference type="PROSITE" id="PS50943">
    <property type="entry name" value="HTH_CROC1"/>
    <property type="match status" value="1"/>
</dbReference>
<evidence type="ECO:0000313" key="3">
    <source>
        <dbReference type="Proteomes" id="UP000198852"/>
    </source>
</evidence>
<sequence>MTERPTLFGAELRRLRIEAGLTLSRLAALLHYSKGYLSKIETGGKPPTPDFARRADTALKTGGTLSDLVSEHAPKTPLPSEIPTDGDEVWVLRLDSDGSSSFQPMDRRSVLTAGAASVVAFGVGGSRAVAAGGATEPFQAMFAQLRALGQTASPSLVLPSLIAQAHSLRDLARNANPAQAAEILALTARYAEFAGWMTQEAGDDRAALWWTDKSVRLAEAGGDQSLGAYALVRRALVTLYRHDARETIDVAQRARRDALTDRIRGWAALHEAQGHALAGDYDRCMRTLDLARGHLDAARPEPGPVLGASNLSDPVSMITGWCLHDLGRTDRAAEVLDREVTGLPEQALRSRARYGLRRALAHAAAGEIEHACALTTEVLPVVDAVTSATVLTDLRKLNQLLARHHRVPAVQALQPALITSLHHHNS</sequence>
<feature type="domain" description="HTH cro/C1-type" evidence="1">
    <location>
        <begin position="12"/>
        <end position="68"/>
    </location>
</feature>
<name>A0A1I6RP31_9PSEU</name>